<dbReference type="PROSITE" id="PS51257">
    <property type="entry name" value="PROKAR_LIPOPROTEIN"/>
    <property type="match status" value="1"/>
</dbReference>
<dbReference type="EMBL" id="PYNS01000005">
    <property type="protein sequence ID" value="PSV11752.1"/>
    <property type="molecule type" value="Genomic_DNA"/>
</dbReference>
<dbReference type="PANTHER" id="PTHR15730">
    <property type="entry name" value="EXPERIMENTAL AUTOIMMUNE PROSTATITIS ANTIGEN 2-RELATED"/>
    <property type="match status" value="1"/>
</dbReference>
<organism evidence="3 4">
    <name type="scientific">Photobacterium leiognathi subsp. mandapamensis</name>
    <name type="common">Photobacterium mandapamensis</name>
    <dbReference type="NCBI Taxonomy" id="48408"/>
    <lineage>
        <taxon>Bacteria</taxon>
        <taxon>Pseudomonadati</taxon>
        <taxon>Pseudomonadota</taxon>
        <taxon>Gammaproteobacteria</taxon>
        <taxon>Vibrionales</taxon>
        <taxon>Vibrionaceae</taxon>
        <taxon>Photobacterium</taxon>
    </lineage>
</organism>
<evidence type="ECO:0000313" key="4">
    <source>
        <dbReference type="Proteomes" id="UP000240530"/>
    </source>
</evidence>
<dbReference type="InterPro" id="IPR031161">
    <property type="entry name" value="Peptidase_M60_dom"/>
</dbReference>
<accession>A0A2T3KWG4</accession>
<evidence type="ECO:0000259" key="2">
    <source>
        <dbReference type="PROSITE" id="PS51723"/>
    </source>
</evidence>
<proteinExistence type="predicted"/>
<dbReference type="RefSeq" id="WP_107184679.1">
    <property type="nucleotide sequence ID" value="NZ_JAWQGC010000001.1"/>
</dbReference>
<dbReference type="NCBIfam" id="NF037974">
    <property type="entry name" value="SslE_AcfD_Zn_LP"/>
    <property type="match status" value="1"/>
</dbReference>
<comment type="caution">
    <text evidence="3">The sequence shown here is derived from an EMBL/GenBank/DDBJ whole genome shotgun (WGS) entry which is preliminary data.</text>
</comment>
<dbReference type="Pfam" id="PF17291">
    <property type="entry name" value="M60-like_N"/>
    <property type="match status" value="1"/>
</dbReference>
<dbReference type="InterPro" id="IPR042279">
    <property type="entry name" value="Pep_M60_3"/>
</dbReference>
<evidence type="ECO:0000256" key="1">
    <source>
        <dbReference type="SAM" id="MobiDB-lite"/>
    </source>
</evidence>
<dbReference type="InterPro" id="IPR051244">
    <property type="entry name" value="TCAF"/>
</dbReference>
<feature type="compositionally biased region" description="Acidic residues" evidence="1">
    <location>
        <begin position="42"/>
        <end position="52"/>
    </location>
</feature>
<reference evidence="3 4" key="1">
    <citation type="submission" date="2018-03" db="EMBL/GenBank/DDBJ databases">
        <title>Whole genome sequencing of Histamine producing bacteria.</title>
        <authorList>
            <person name="Butler K."/>
        </authorList>
    </citation>
    <scope>NUCLEOTIDE SEQUENCE [LARGE SCALE GENOMIC DNA]</scope>
    <source>
        <strain evidence="3 4">Res.4.1</strain>
    </source>
</reference>
<dbReference type="Proteomes" id="UP000240530">
    <property type="component" value="Unassembled WGS sequence"/>
</dbReference>
<name>A0A2T3KWG4_PHOLD</name>
<dbReference type="Pfam" id="PF13322">
    <property type="entry name" value="DUF4092"/>
    <property type="match status" value="1"/>
</dbReference>
<dbReference type="PROSITE" id="PS51723">
    <property type="entry name" value="PEPTIDASE_M60"/>
    <property type="match status" value="1"/>
</dbReference>
<dbReference type="PANTHER" id="PTHR15730:SF5">
    <property type="entry name" value="SI:CH211-210B2.2-RELATED"/>
    <property type="match status" value="1"/>
</dbReference>
<protein>
    <submittedName>
        <fullName evidence="3">Accessory colonization factor AcfD</fullName>
    </submittedName>
</protein>
<gene>
    <name evidence="3" type="ORF">C0W93_07650</name>
</gene>
<evidence type="ECO:0000313" key="3">
    <source>
        <dbReference type="EMBL" id="PSV11752.1"/>
    </source>
</evidence>
<dbReference type="SMART" id="SM01276">
    <property type="entry name" value="M60-like"/>
    <property type="match status" value="1"/>
</dbReference>
<feature type="region of interest" description="Disordered" evidence="1">
    <location>
        <begin position="233"/>
        <end position="260"/>
    </location>
</feature>
<feature type="compositionally biased region" description="Pro residues" evidence="1">
    <location>
        <begin position="53"/>
        <end position="72"/>
    </location>
</feature>
<sequence length="1538" mass="169309">MQKKLIAVAISSSILLMGCHDDDTSNTTIIPPTEILPSEPLPEPEPDIDEPEITPPPVEPPTEPEITPPPVDPETGDPEVTPPVEPDPTATALFALDSDLSFGGSVLCNGETANNLIIKNGEIVSCYYGEVELATFSNIELKITKGTALEKVKRLNLADSDRFVAITDAIELQNALDNTRSLLLKNGTAIGGVVELSLSSAEQVRFNSLYHSTELQTLSKDEFNKLLVDKVEENTEADSKPSTHEPDVKPEVTPGTSDDLNSNFVSANAEANLVYQPTEVILSQGTLVDSHNNPVQGIEYYSHSSRGITDEQGKFSFNWGETVSFGIDTFELGEIKANKTQFSITDLGAEHLGRNAERLLQRYSHDDSQLVINDRVRQVFAMYPNVINEAINLSLSEPVMLDNGTGTQTPIDGEFDKQFNQGLALDIDTAICEGKCSATRSISSLSFPRVMDAGGNIQADILKLWGAGVDAQSEGWKPVTKFHVFSDETWYYGSPGYPRGQGAINISNAAFPVLMPRNDNNFWLRFGEKKAWDERSLAYITESPSTVKPDLVSGNTATFNLPFISIGEVGAGKVMLLGNSKYNTILVCPESYSWDNGVSDKGACWNNTQDSEDMANFFSNTFRYLIGDKYATSAEPINIGTNIPDVYFRRSGHLVIGNKAPFVIDPRFKMTAQQLSSFSGIEPADMPLLILNGYENSVSISGEIPSFANTDQPKLTQQDVSDLLNYVERGGNILIMESITKRVNDDFTRLLDSAGLAINGQSTAGGNGPSYGYPDRVRSQRQHGYWVLERYAGSKDETTGNIKLPYTINSDGSVSWDFITNEKPDDKPSLEVARKLIENEQGENVELLAFVDTYQDGKERAPEAIEADKQRILKEFNVKECTLTDYHYEINCLEYRPGNDIRLSGGMHRALYKELPLDEATAKAMIKAADLGTNIERLYQHELYFRTRGSQGERLSSVDLNRIYQNMTVWLWNDLDYRFESGKEDELGFERFTEFLNCYGDTAAGQTTCSDALKQSLEANNMVYGAEKENVGKYAGWMNPSYPLNYMEKPLTRLMLGRTYFDLDIKADVRQYPGEVTTSGGSTSITVDLSNNTAAWFAGNRQATGQWAIAHEPMTITASGNSNPITVTVALADDLTGREKHELGLKRPPRMTKTFTLQPNATANFTAPYGGLVYVQGNETNPVTLNFSGTVNAPWFKVDKWINDQSSPAPIGEIESNTFIYTAAAENLTASNYGGDRTKFAAELDMFSADVNDFYARDEALGEGNGRNGKATDSTRSNNKHHFVNDIAISIGAAHSGYPVMNGSFNKTSTSLSTTPLNDWLLWHEVGHNAAEAPFNVEGATEVVNNMLALYMQDKYLGKMTRVEADIKMAPNFVRLEQGHAWAAGGNGERLLMFAQLKEWAEQEFDINNAIKAPLPSYYANTVTGLKGWDLVKLMHRLTRNNEEDNTLLPTNNVCRDQSGLSKGDQLMLCASYAAQKDLSDFFAAWNPGSKAYLVPGESEPQYEGGITSAGLSALQALKLPKPTLDPLSINSVTVAPR</sequence>
<dbReference type="InterPro" id="IPR025385">
    <property type="entry name" value="DUF4092"/>
</dbReference>
<feature type="domain" description="Peptidase M60" evidence="2">
    <location>
        <begin position="1099"/>
        <end position="1402"/>
    </location>
</feature>
<dbReference type="Pfam" id="PF13402">
    <property type="entry name" value="Peptidase_M60"/>
    <property type="match status" value="1"/>
</dbReference>
<dbReference type="InterPro" id="IPR035423">
    <property type="entry name" value="M60-like_N"/>
</dbReference>
<feature type="compositionally biased region" description="Basic and acidic residues" evidence="1">
    <location>
        <begin position="233"/>
        <end position="250"/>
    </location>
</feature>
<dbReference type="Gene3D" id="1.10.390.30">
    <property type="entry name" value="Peptidase M60, enhancin-like domain 3"/>
    <property type="match status" value="1"/>
</dbReference>
<feature type="compositionally biased region" description="Low complexity" evidence="1">
    <location>
        <begin position="27"/>
        <end position="38"/>
    </location>
</feature>
<feature type="region of interest" description="Disordered" evidence="1">
    <location>
        <begin position="25"/>
        <end position="89"/>
    </location>
</feature>
<dbReference type="Gene3D" id="3.40.390.80">
    <property type="entry name" value="Peptidase M60, enhancin-like domain 2"/>
    <property type="match status" value="1"/>
</dbReference>